<keyword evidence="5" id="KW-0808">Transferase</keyword>
<feature type="region of interest" description="Disordered" evidence="13">
    <location>
        <begin position="721"/>
        <end position="740"/>
    </location>
</feature>
<evidence type="ECO:0000256" key="10">
    <source>
        <dbReference type="ARBA" id="ARBA00024055"/>
    </source>
</evidence>
<dbReference type="PANTHER" id="PTHR46132:SF5">
    <property type="entry name" value="DIGALACTOSYLDIACYLGLYCEROL SYNTHASE"/>
    <property type="match status" value="1"/>
</dbReference>
<dbReference type="PANTHER" id="PTHR46132">
    <property type="entry name" value="DIGALACTOSYLDIACYLGLYCEROL SYNTHASE 2, CHLOROPLASTIC"/>
    <property type="match status" value="1"/>
</dbReference>
<keyword evidence="8" id="KW-0472">Membrane</keyword>
<name>A0A921R4F9_SORBI</name>
<dbReference type="EMBL" id="CM027683">
    <property type="protein sequence ID" value="KAG0533299.1"/>
    <property type="molecule type" value="Genomic_DNA"/>
</dbReference>
<evidence type="ECO:0000256" key="1">
    <source>
        <dbReference type="ARBA" id="ARBA00009481"/>
    </source>
</evidence>
<dbReference type="Proteomes" id="UP000807115">
    <property type="component" value="Chromosome 4"/>
</dbReference>
<dbReference type="SUPFAM" id="SSF53756">
    <property type="entry name" value="UDP-Glycosyltransferase/glycogen phosphorylase"/>
    <property type="match status" value="1"/>
</dbReference>
<evidence type="ECO:0000256" key="12">
    <source>
        <dbReference type="ARBA" id="ARBA00071595"/>
    </source>
</evidence>
<feature type="domain" description="Glycosyl transferase family 1" evidence="14">
    <location>
        <begin position="553"/>
        <end position="657"/>
    </location>
</feature>
<dbReference type="CDD" id="cd01635">
    <property type="entry name" value="Glycosyltransferase_GTB-type"/>
    <property type="match status" value="1"/>
</dbReference>
<evidence type="ECO:0000256" key="9">
    <source>
        <dbReference type="ARBA" id="ARBA00024013"/>
    </source>
</evidence>
<dbReference type="InterPro" id="IPR044525">
    <property type="entry name" value="DGDG1/2"/>
</dbReference>
<comment type="similarity">
    <text evidence="1">Belongs to the glycosyltransferase group 1 family. Glycosyltransferase 4 subfamily.</text>
</comment>
<dbReference type="OrthoDB" id="44480at2759"/>
<evidence type="ECO:0000256" key="6">
    <source>
        <dbReference type="ARBA" id="ARBA00022805"/>
    </source>
</evidence>
<evidence type="ECO:0000256" key="13">
    <source>
        <dbReference type="SAM" id="MobiDB-lite"/>
    </source>
</evidence>
<proteinExistence type="inferred from homology"/>
<dbReference type="AlphaFoldDB" id="A0A921R4F9"/>
<comment type="catalytic activity">
    <reaction evidence="11">
        <text>a 1,2-diacyl-3-O-(beta-D-galactosyl)-sn-glycerol + UDP-alpha-D-galactose = a 1,2-diacyl-3-O-[alpha-D-galactosyl-(1-&gt;6)-beta-D-galactosyl]-sn-glycerol + UDP + H(+)</text>
        <dbReference type="Rhea" id="RHEA:10520"/>
        <dbReference type="ChEBI" id="CHEBI:15378"/>
        <dbReference type="ChEBI" id="CHEBI:17615"/>
        <dbReference type="ChEBI" id="CHEBI:28396"/>
        <dbReference type="ChEBI" id="CHEBI:58223"/>
        <dbReference type="ChEBI" id="CHEBI:66914"/>
        <dbReference type="EC" id="2.4.1.241"/>
    </reaction>
</comment>
<dbReference type="Pfam" id="PF00534">
    <property type="entry name" value="Glycos_transf_1"/>
    <property type="match status" value="1"/>
</dbReference>
<dbReference type="GO" id="GO:0046481">
    <property type="term" value="F:digalactosyldiacylglycerol synthase activity"/>
    <property type="evidence" value="ECO:0007669"/>
    <property type="project" value="UniProtKB-EC"/>
</dbReference>
<keyword evidence="6" id="KW-1002">Plastid outer membrane</keyword>
<comment type="subcellular location">
    <subcellularLocation>
        <location evidence="9">Plastid</location>
        <location evidence="9">Chloroplast outer membrane</location>
    </subcellularLocation>
</comment>
<organism evidence="15 16">
    <name type="scientific">Sorghum bicolor</name>
    <name type="common">Sorghum</name>
    <name type="synonym">Sorghum vulgare</name>
    <dbReference type="NCBI Taxonomy" id="4558"/>
    <lineage>
        <taxon>Eukaryota</taxon>
        <taxon>Viridiplantae</taxon>
        <taxon>Streptophyta</taxon>
        <taxon>Embryophyta</taxon>
        <taxon>Tracheophyta</taxon>
        <taxon>Spermatophyta</taxon>
        <taxon>Magnoliopsida</taxon>
        <taxon>Liliopsida</taxon>
        <taxon>Poales</taxon>
        <taxon>Poaceae</taxon>
        <taxon>PACMAD clade</taxon>
        <taxon>Panicoideae</taxon>
        <taxon>Andropogonodae</taxon>
        <taxon>Andropogoneae</taxon>
        <taxon>Sorghinae</taxon>
        <taxon>Sorghum</taxon>
    </lineage>
</organism>
<sequence length="796" mass="89463">MEARASPRPSISIGGGFGAGRGDDSAFSFLSKGWREVRDSATADLRLMRARADSLRTLADRELENLLASASTALASAPPPPLAAGAPIAELEFVRTRIQPKISELRRRYASRERELGRRVLEGWAPRGAGGPARARVDLSGITAIRNAIVSEVDGGERWRRAVWSGEAEAEEGKEWEVVRMIRDGIKEFERRSQTSEIFEGLRSTGELVEKFKSSLKSFNMESQGSKCLMQEIPPLDLPEILANLVRQSEPFLDQLGIRRDQCDKLVEALCRKQNHSLSEDTSLHVNDKSSDELDLRIASVLQSTGYHADDGFWSDPGKYEVSDNKRHVAVVTTASLPWMTGTAVNPLFRAAYLAKGTRQDVTLVVPWLCKSDQELVYPNSMTFNSPEEQEAYIRSWLEERLGFESNFKISFYPGKFSKERRSIIPAGDTSQFIPSREADIAILEEPEHLNWYHHGKRWTDKFNHVVGVVHTNYLEYIKREKNGALQAFLVKHINNWVTRAYCDKVLRLSAATQDLPKSIVCNVHGVNPKFLKIGEEITANRETGEAPFSKGAYFLGKMVWAKGYRELIDLMAKHKSDLEGFKLDVYGSGEDSQEVQSTARKLDLSLNFFKGRDHADNSLHGYKVFINPSISDVLCTATAEALAMGKFVICAEHPSNEFFMTFPNCLTYKTSEEFVARVKEAMDREPQPLTPEQRYNLSWEAATERFMEYSDLDKVLNNEAAQPGQGRNRKNTRTSQPNLSDIMDGGLAFAHRCLTGNEVLRLATGAIPGTRDYDKQHCIDMGLLPPQVQHPVYGW</sequence>
<evidence type="ECO:0000256" key="2">
    <source>
        <dbReference type="ARBA" id="ARBA00022528"/>
    </source>
</evidence>
<dbReference type="EC" id="2.4.1.241" evidence="10"/>
<gene>
    <name evidence="15" type="ORF">BDA96_04G181400</name>
</gene>
<evidence type="ECO:0000313" key="15">
    <source>
        <dbReference type="EMBL" id="KAG0533299.1"/>
    </source>
</evidence>
<evidence type="ECO:0000256" key="4">
    <source>
        <dbReference type="ARBA" id="ARBA00022676"/>
    </source>
</evidence>
<dbReference type="Gene3D" id="3.40.50.2000">
    <property type="entry name" value="Glycogen Phosphorylase B"/>
    <property type="match status" value="2"/>
</dbReference>
<evidence type="ECO:0000256" key="8">
    <source>
        <dbReference type="ARBA" id="ARBA00023136"/>
    </source>
</evidence>
<evidence type="ECO:0000256" key="7">
    <source>
        <dbReference type="ARBA" id="ARBA00022946"/>
    </source>
</evidence>
<dbReference type="FunFam" id="3.40.50.2000:FF:000325">
    <property type="entry name" value="Digalactosyldiacylglycerol synthase 1, chloroplastic"/>
    <property type="match status" value="1"/>
</dbReference>
<evidence type="ECO:0000256" key="5">
    <source>
        <dbReference type="ARBA" id="ARBA00022679"/>
    </source>
</evidence>
<reference evidence="15" key="1">
    <citation type="journal article" date="2019" name="BMC Genomics">
        <title>A new reference genome for Sorghum bicolor reveals high levels of sequence similarity between sweet and grain genotypes: implications for the genetics of sugar metabolism.</title>
        <authorList>
            <person name="Cooper E.A."/>
            <person name="Brenton Z.W."/>
            <person name="Flinn B.S."/>
            <person name="Jenkins J."/>
            <person name="Shu S."/>
            <person name="Flowers D."/>
            <person name="Luo F."/>
            <person name="Wang Y."/>
            <person name="Xia P."/>
            <person name="Barry K."/>
            <person name="Daum C."/>
            <person name="Lipzen A."/>
            <person name="Yoshinaga Y."/>
            <person name="Schmutz J."/>
            <person name="Saski C."/>
            <person name="Vermerris W."/>
            <person name="Kresovich S."/>
        </authorList>
    </citation>
    <scope>NUCLEOTIDE SEQUENCE</scope>
</reference>
<comment type="caution">
    <text evidence="15">The sequence shown here is derived from an EMBL/GenBank/DDBJ whole genome shotgun (WGS) entry which is preliminary data.</text>
</comment>
<evidence type="ECO:0000259" key="14">
    <source>
        <dbReference type="Pfam" id="PF00534"/>
    </source>
</evidence>
<keyword evidence="2" id="KW-0150">Chloroplast</keyword>
<dbReference type="InterPro" id="IPR001296">
    <property type="entry name" value="Glyco_trans_1"/>
</dbReference>
<reference evidence="15" key="2">
    <citation type="submission" date="2020-10" db="EMBL/GenBank/DDBJ databases">
        <authorList>
            <person name="Cooper E.A."/>
            <person name="Brenton Z.W."/>
            <person name="Flinn B.S."/>
            <person name="Jenkins J."/>
            <person name="Shu S."/>
            <person name="Flowers D."/>
            <person name="Luo F."/>
            <person name="Wang Y."/>
            <person name="Xia P."/>
            <person name="Barry K."/>
            <person name="Daum C."/>
            <person name="Lipzen A."/>
            <person name="Yoshinaga Y."/>
            <person name="Schmutz J."/>
            <person name="Saski C."/>
            <person name="Vermerris W."/>
            <person name="Kresovich S."/>
        </authorList>
    </citation>
    <scope>NUCLEOTIDE SEQUENCE</scope>
</reference>
<keyword evidence="3" id="KW-0934">Plastid</keyword>
<protein>
    <recommendedName>
        <fullName evidence="12">Digalactosyldiacylglycerol synthase 1, chloroplastic</fullName>
        <ecNumber evidence="10">2.4.1.241</ecNumber>
    </recommendedName>
</protein>
<keyword evidence="4" id="KW-0328">Glycosyltransferase</keyword>
<keyword evidence="7" id="KW-0809">Transit peptide</keyword>
<dbReference type="GO" id="GO:0009707">
    <property type="term" value="C:chloroplast outer membrane"/>
    <property type="evidence" value="ECO:0007669"/>
    <property type="project" value="UniProtKB-SubCell"/>
</dbReference>
<evidence type="ECO:0000313" key="16">
    <source>
        <dbReference type="Proteomes" id="UP000807115"/>
    </source>
</evidence>
<evidence type="ECO:0000256" key="11">
    <source>
        <dbReference type="ARBA" id="ARBA00048651"/>
    </source>
</evidence>
<evidence type="ECO:0000256" key="3">
    <source>
        <dbReference type="ARBA" id="ARBA00022640"/>
    </source>
</evidence>
<dbReference type="FunFam" id="3.40.50.2000:FF:000218">
    <property type="entry name" value="Digalactosyldiacylglycerol synthase 1, chloroplastic-like"/>
    <property type="match status" value="1"/>
</dbReference>
<accession>A0A921R4F9</accession>